<feature type="compositionally biased region" description="Basic and acidic residues" evidence="1">
    <location>
        <begin position="144"/>
        <end position="162"/>
    </location>
</feature>
<keyword evidence="3" id="KW-1185">Reference proteome</keyword>
<proteinExistence type="predicted"/>
<reference evidence="3" key="1">
    <citation type="submission" date="2023-07" db="EMBL/GenBank/DDBJ databases">
        <title>30 novel species of actinomycetes from the DSMZ collection.</title>
        <authorList>
            <person name="Nouioui I."/>
        </authorList>
    </citation>
    <scope>NUCLEOTIDE SEQUENCE [LARGE SCALE GENOMIC DNA]</scope>
    <source>
        <strain evidence="3">DSM 45834</strain>
    </source>
</reference>
<evidence type="ECO:0000313" key="2">
    <source>
        <dbReference type="EMBL" id="MDT0348952.1"/>
    </source>
</evidence>
<name>A0ABU2N4V6_9PSEU</name>
<protein>
    <submittedName>
        <fullName evidence="2">Uncharacterized protein</fullName>
    </submittedName>
</protein>
<evidence type="ECO:0000313" key="3">
    <source>
        <dbReference type="Proteomes" id="UP001183202"/>
    </source>
</evidence>
<sequence>MFTSLTPHPVIPPGTPEGGWARLWHQLGPGSRKRYADARLEAERVAALRYDWQEACHHAGLGLTVYTPSGVTVSVPRIERADFGPPVSFTVRLRPGQRASDIRAAERKLAAALGVTGLRVSQRAPGWADVLVLGPDVGLGHGDGGFRDGGPDRPRMPELRVA</sequence>
<accession>A0ABU2N4V6</accession>
<organism evidence="2 3">
    <name type="scientific">Pseudonocardia charpentierae</name>
    <dbReference type="NCBI Taxonomy" id="3075545"/>
    <lineage>
        <taxon>Bacteria</taxon>
        <taxon>Bacillati</taxon>
        <taxon>Actinomycetota</taxon>
        <taxon>Actinomycetes</taxon>
        <taxon>Pseudonocardiales</taxon>
        <taxon>Pseudonocardiaceae</taxon>
        <taxon>Pseudonocardia</taxon>
    </lineage>
</organism>
<comment type="caution">
    <text evidence="2">The sequence shown here is derived from an EMBL/GenBank/DDBJ whole genome shotgun (WGS) entry which is preliminary data.</text>
</comment>
<evidence type="ECO:0000256" key="1">
    <source>
        <dbReference type="SAM" id="MobiDB-lite"/>
    </source>
</evidence>
<dbReference type="EMBL" id="JAVREJ010000002">
    <property type="protein sequence ID" value="MDT0348952.1"/>
    <property type="molecule type" value="Genomic_DNA"/>
</dbReference>
<dbReference type="Proteomes" id="UP001183202">
    <property type="component" value="Unassembled WGS sequence"/>
</dbReference>
<feature type="region of interest" description="Disordered" evidence="1">
    <location>
        <begin position="141"/>
        <end position="162"/>
    </location>
</feature>
<dbReference type="RefSeq" id="WP_311554889.1">
    <property type="nucleotide sequence ID" value="NZ_JAVREJ010000002.1"/>
</dbReference>
<gene>
    <name evidence="2" type="ORF">RM445_05370</name>
</gene>